<organism evidence="2 3">
    <name type="scientific">Rubinisphaera brasiliensis (strain ATCC 49424 / DSM 5305 / JCM 21570 / IAM 15109 / NBRC 103401 / IFAM 1448)</name>
    <name type="common">Planctomyces brasiliensis</name>
    <dbReference type="NCBI Taxonomy" id="756272"/>
    <lineage>
        <taxon>Bacteria</taxon>
        <taxon>Pseudomonadati</taxon>
        <taxon>Planctomycetota</taxon>
        <taxon>Planctomycetia</taxon>
        <taxon>Planctomycetales</taxon>
        <taxon>Planctomycetaceae</taxon>
        <taxon>Rubinisphaera</taxon>
    </lineage>
</organism>
<name>F0SQF8_RUBBR</name>
<proteinExistence type="predicted"/>
<gene>
    <name evidence="2" type="ordered locus">Plabr_0304</name>
</gene>
<dbReference type="eggNOG" id="COG0265">
    <property type="taxonomic scope" value="Bacteria"/>
</dbReference>
<dbReference type="KEGG" id="pbs:Plabr_0304"/>
<dbReference type="InterPro" id="IPR001478">
    <property type="entry name" value="PDZ"/>
</dbReference>
<reference evidence="3" key="1">
    <citation type="submission" date="2011-02" db="EMBL/GenBank/DDBJ databases">
        <title>The complete genome of Planctomyces brasiliensis DSM 5305.</title>
        <authorList>
            <person name="Lucas S."/>
            <person name="Copeland A."/>
            <person name="Lapidus A."/>
            <person name="Bruce D."/>
            <person name="Goodwin L."/>
            <person name="Pitluck S."/>
            <person name="Kyrpides N."/>
            <person name="Mavromatis K."/>
            <person name="Pagani I."/>
            <person name="Ivanova N."/>
            <person name="Ovchinnikova G."/>
            <person name="Lu M."/>
            <person name="Detter J.C."/>
            <person name="Han C."/>
            <person name="Land M."/>
            <person name="Hauser L."/>
            <person name="Markowitz V."/>
            <person name="Cheng J.-F."/>
            <person name="Hugenholtz P."/>
            <person name="Woyke T."/>
            <person name="Wu D."/>
            <person name="Tindall B."/>
            <person name="Pomrenke H.G."/>
            <person name="Brambilla E."/>
            <person name="Klenk H.-P."/>
            <person name="Eisen J.A."/>
        </authorList>
    </citation>
    <scope>NUCLEOTIDE SEQUENCE [LARGE SCALE GENOMIC DNA]</scope>
    <source>
        <strain evidence="3">ATCC 49424 / DSM 5305 / JCM 21570 / NBRC 103401 / IFAM 1448</strain>
    </source>
</reference>
<dbReference type="HOGENOM" id="CLU_091695_0_0_0"/>
<dbReference type="AlphaFoldDB" id="F0SQF8"/>
<keyword evidence="3" id="KW-1185">Reference proteome</keyword>
<evidence type="ECO:0000313" key="3">
    <source>
        <dbReference type="Proteomes" id="UP000006860"/>
    </source>
</evidence>
<dbReference type="SUPFAM" id="SSF50156">
    <property type="entry name" value="PDZ domain-like"/>
    <property type="match status" value="1"/>
</dbReference>
<accession>F0SQF8</accession>
<dbReference type="InterPro" id="IPR036034">
    <property type="entry name" value="PDZ_sf"/>
</dbReference>
<protein>
    <submittedName>
        <fullName evidence="2">PDZ/DHR/GLGF domain protein</fullName>
    </submittedName>
</protein>
<sequence>MGSPRSEQYAVCEVISGRSGKNSESVSPGKSASRFQWCGEHDTRYYKQKHPISFQGTAPMSKFIFSALAVASLTIVASATEAGSGCGGGAKKPYYGSHHNGYYRPVHKTCEKPIIRERIVERPVIHERIVEKPVIREVIVEKPVIHERIVEKPIIRTVYAERPEPVVHEVSIETPAPQLPSLGFFGVICAEGMLVKEVRPNTEACRLGLEPGDVIKMFDDMRILCEDDWILALKRSGDVACLKVIPCGEHRIVEMHAHLATGFAY</sequence>
<dbReference type="Gene3D" id="2.30.42.10">
    <property type="match status" value="1"/>
</dbReference>
<dbReference type="PROSITE" id="PS50106">
    <property type="entry name" value="PDZ"/>
    <property type="match status" value="1"/>
</dbReference>
<dbReference type="EMBL" id="CP002546">
    <property type="protein sequence ID" value="ADY57933.1"/>
    <property type="molecule type" value="Genomic_DNA"/>
</dbReference>
<dbReference type="SMART" id="SM00228">
    <property type="entry name" value="PDZ"/>
    <property type="match status" value="1"/>
</dbReference>
<dbReference type="Proteomes" id="UP000006860">
    <property type="component" value="Chromosome"/>
</dbReference>
<feature type="domain" description="PDZ" evidence="1">
    <location>
        <begin position="169"/>
        <end position="248"/>
    </location>
</feature>
<evidence type="ECO:0000313" key="2">
    <source>
        <dbReference type="EMBL" id="ADY57933.1"/>
    </source>
</evidence>
<evidence type="ECO:0000259" key="1">
    <source>
        <dbReference type="PROSITE" id="PS50106"/>
    </source>
</evidence>